<dbReference type="KEGG" id="cak:Caul_0419"/>
<evidence type="ECO:0000313" key="8">
    <source>
        <dbReference type="EMBL" id="ABZ69556.1"/>
    </source>
</evidence>
<dbReference type="PANTHER" id="PTHR42784:SF1">
    <property type="entry name" value="PYRANOSE 2-OXIDASE"/>
    <property type="match status" value="1"/>
</dbReference>
<proteinExistence type="inferred from homology"/>
<name>B0T5J8_CAUSK</name>
<comment type="cofactor">
    <cofactor evidence="1">
        <name>FAD</name>
        <dbReference type="ChEBI" id="CHEBI:57692"/>
    </cofactor>
</comment>
<comment type="similarity">
    <text evidence="2">Belongs to the GMC oxidoreductase family.</text>
</comment>
<dbReference type="GO" id="GO:0016614">
    <property type="term" value="F:oxidoreductase activity, acting on CH-OH group of donors"/>
    <property type="evidence" value="ECO:0007669"/>
    <property type="project" value="InterPro"/>
</dbReference>
<reference evidence="8" key="1">
    <citation type="submission" date="2008-01" db="EMBL/GenBank/DDBJ databases">
        <title>Complete sequence of chromosome of Caulobacter sp. K31.</title>
        <authorList>
            <consortium name="US DOE Joint Genome Institute"/>
            <person name="Copeland A."/>
            <person name="Lucas S."/>
            <person name="Lapidus A."/>
            <person name="Barry K."/>
            <person name="Glavina del Rio T."/>
            <person name="Dalin E."/>
            <person name="Tice H."/>
            <person name="Pitluck S."/>
            <person name="Bruce D."/>
            <person name="Goodwin L."/>
            <person name="Thompson L.S."/>
            <person name="Brettin T."/>
            <person name="Detter J.C."/>
            <person name="Han C."/>
            <person name="Schmutz J."/>
            <person name="Larimer F."/>
            <person name="Land M."/>
            <person name="Hauser L."/>
            <person name="Kyrpides N."/>
            <person name="Kim E."/>
            <person name="Stephens C."/>
            <person name="Richardson P."/>
        </authorList>
    </citation>
    <scope>NUCLEOTIDE SEQUENCE [LARGE SCALE GENOMIC DNA]</scope>
    <source>
        <strain evidence="8">K31</strain>
    </source>
</reference>
<dbReference type="InterPro" id="IPR051473">
    <property type="entry name" value="P2Ox-like"/>
</dbReference>
<dbReference type="Pfam" id="PF00732">
    <property type="entry name" value="GMC_oxred_N"/>
    <property type="match status" value="1"/>
</dbReference>
<evidence type="ECO:0000259" key="7">
    <source>
        <dbReference type="Pfam" id="PF05199"/>
    </source>
</evidence>
<dbReference type="EMBL" id="CP000927">
    <property type="protein sequence ID" value="ABZ69556.1"/>
    <property type="molecule type" value="Genomic_DNA"/>
</dbReference>
<dbReference type="STRING" id="366602.Caul_0419"/>
<dbReference type="HOGENOM" id="CLU_008878_4_0_5"/>
<dbReference type="SUPFAM" id="SSF54373">
    <property type="entry name" value="FAD-linked reductases, C-terminal domain"/>
    <property type="match status" value="1"/>
</dbReference>
<gene>
    <name evidence="8" type="ordered locus">Caul_0419</name>
</gene>
<dbReference type="OrthoDB" id="9798604at2"/>
<evidence type="ECO:0000256" key="4">
    <source>
        <dbReference type="ARBA" id="ARBA00022827"/>
    </source>
</evidence>
<dbReference type="GO" id="GO:0050660">
    <property type="term" value="F:flavin adenine dinucleotide binding"/>
    <property type="evidence" value="ECO:0007669"/>
    <property type="project" value="InterPro"/>
</dbReference>
<keyword evidence="5" id="KW-0560">Oxidoreductase</keyword>
<accession>B0T5J8</accession>
<dbReference type="InterPro" id="IPR000172">
    <property type="entry name" value="GMC_OxRdtase_N"/>
</dbReference>
<evidence type="ECO:0000256" key="3">
    <source>
        <dbReference type="ARBA" id="ARBA00022630"/>
    </source>
</evidence>
<organism evidence="8">
    <name type="scientific">Caulobacter sp. (strain K31)</name>
    <dbReference type="NCBI Taxonomy" id="366602"/>
    <lineage>
        <taxon>Bacteria</taxon>
        <taxon>Pseudomonadati</taxon>
        <taxon>Pseudomonadota</taxon>
        <taxon>Alphaproteobacteria</taxon>
        <taxon>Caulobacterales</taxon>
        <taxon>Caulobacteraceae</taxon>
        <taxon>Caulobacter</taxon>
    </lineage>
</organism>
<evidence type="ECO:0000256" key="5">
    <source>
        <dbReference type="ARBA" id="ARBA00023002"/>
    </source>
</evidence>
<evidence type="ECO:0000256" key="1">
    <source>
        <dbReference type="ARBA" id="ARBA00001974"/>
    </source>
</evidence>
<evidence type="ECO:0000259" key="6">
    <source>
        <dbReference type="Pfam" id="PF00732"/>
    </source>
</evidence>
<dbReference type="PANTHER" id="PTHR42784">
    <property type="entry name" value="PYRANOSE 2-OXIDASE"/>
    <property type="match status" value="1"/>
</dbReference>
<dbReference type="Gene3D" id="3.50.50.60">
    <property type="entry name" value="FAD/NAD(P)-binding domain"/>
    <property type="match status" value="2"/>
</dbReference>
<dbReference type="Pfam" id="PF05199">
    <property type="entry name" value="GMC_oxred_C"/>
    <property type="match status" value="1"/>
</dbReference>
<dbReference type="InterPro" id="IPR036188">
    <property type="entry name" value="FAD/NAD-bd_sf"/>
</dbReference>
<feature type="domain" description="Glucose-methanol-choline oxidoreductase C-terminal" evidence="7">
    <location>
        <begin position="427"/>
        <end position="546"/>
    </location>
</feature>
<keyword evidence="4" id="KW-0274">FAD</keyword>
<keyword evidence="3" id="KW-0285">Flavoprotein</keyword>
<dbReference type="eggNOG" id="COG2303">
    <property type="taxonomic scope" value="Bacteria"/>
</dbReference>
<sequence length="563" mass="61184">MSGQTQFDVIVVGSGITGGMAAKELTERGLKVLMIERGPMIEHGADYKTEMTPPWELPFRGYGDPQVLASDYPVQSKGRYFDEWTSAHFCNDRENPYQTSAENPFQWRRSYNLGGRSLVWGRQSFRWSALDFEANKKDGHGVDWPIRYEDLAPWYDHVETFIGVQGSTEHMPALPDGKFQPPFELNVVEKAVAAKIAATYPDRRLIISRSAHLTQEKEGRGVCQSRSICARGCSYGAYFSTQSASLPAAQATGRLTLITDSLVDTLDYDPATRRVTGVKVLDLKSKTSATYTAKAVFLCAGSFNSVALLLRSKSAAMPAGLANASGVLGQYIMDHVGATSAAVAIPGFADKTTFGNRPTGTIVPRFRNLLAHEDTDFLRGYSFFGSSMQLSWRFGESTPGLGTALKDRLHAPGQWVMALNAHGEHLPRAENRITLDPNRVDANGQAQLRIDFAYGDNEKKMLLDAQKQALAMLAPMGGKVSRSSADLNQGGATVHEMGGARMGRDPTTSVLNGENQAHEVINLFVTDGACMSSSASVNPSLTYMALTARACARAAKRITSGAL</sequence>
<evidence type="ECO:0000256" key="2">
    <source>
        <dbReference type="ARBA" id="ARBA00010790"/>
    </source>
</evidence>
<feature type="domain" description="Glucose-methanol-choline oxidoreductase N-terminal" evidence="6">
    <location>
        <begin position="13"/>
        <end position="313"/>
    </location>
</feature>
<dbReference type="AlphaFoldDB" id="B0T5J8"/>
<dbReference type="InterPro" id="IPR007867">
    <property type="entry name" value="GMC_OxRtase_C"/>
</dbReference>
<protein>
    <submittedName>
        <fullName evidence="8">Glucose-methanol-choline oxidoreductase</fullName>
    </submittedName>
</protein>
<dbReference type="SUPFAM" id="SSF51905">
    <property type="entry name" value="FAD/NAD(P)-binding domain"/>
    <property type="match status" value="1"/>
</dbReference>